<reference evidence="1" key="1">
    <citation type="submission" date="2014-11" db="EMBL/GenBank/DDBJ databases">
        <authorList>
            <person name="Amaro Gonzalez C."/>
        </authorList>
    </citation>
    <scope>NUCLEOTIDE SEQUENCE</scope>
</reference>
<sequence length="25" mass="2907">MDHIKYLAKASNMSVCGLNQLFIYF</sequence>
<name>A0A0E9QN12_ANGAN</name>
<evidence type="ECO:0000313" key="1">
    <source>
        <dbReference type="EMBL" id="JAH18291.1"/>
    </source>
</evidence>
<organism evidence="1">
    <name type="scientific">Anguilla anguilla</name>
    <name type="common">European freshwater eel</name>
    <name type="synonym">Muraena anguilla</name>
    <dbReference type="NCBI Taxonomy" id="7936"/>
    <lineage>
        <taxon>Eukaryota</taxon>
        <taxon>Metazoa</taxon>
        <taxon>Chordata</taxon>
        <taxon>Craniata</taxon>
        <taxon>Vertebrata</taxon>
        <taxon>Euteleostomi</taxon>
        <taxon>Actinopterygii</taxon>
        <taxon>Neopterygii</taxon>
        <taxon>Teleostei</taxon>
        <taxon>Anguilliformes</taxon>
        <taxon>Anguillidae</taxon>
        <taxon>Anguilla</taxon>
    </lineage>
</organism>
<proteinExistence type="predicted"/>
<protein>
    <submittedName>
        <fullName evidence="1">Uncharacterized protein</fullName>
    </submittedName>
</protein>
<accession>A0A0E9QN12</accession>
<dbReference type="EMBL" id="GBXM01090286">
    <property type="protein sequence ID" value="JAH18291.1"/>
    <property type="molecule type" value="Transcribed_RNA"/>
</dbReference>
<dbReference type="AlphaFoldDB" id="A0A0E9QN12"/>
<reference evidence="1" key="2">
    <citation type="journal article" date="2015" name="Fish Shellfish Immunol.">
        <title>Early steps in the European eel (Anguilla anguilla)-Vibrio vulnificus interaction in the gills: Role of the RtxA13 toxin.</title>
        <authorList>
            <person name="Callol A."/>
            <person name="Pajuelo D."/>
            <person name="Ebbesson L."/>
            <person name="Teles M."/>
            <person name="MacKenzie S."/>
            <person name="Amaro C."/>
        </authorList>
    </citation>
    <scope>NUCLEOTIDE SEQUENCE</scope>
</reference>